<dbReference type="SUPFAM" id="SSF50156">
    <property type="entry name" value="PDZ domain-like"/>
    <property type="match status" value="1"/>
</dbReference>
<organism evidence="5 6">
    <name type="scientific">[Eubacterium] hominis</name>
    <dbReference type="NCBI Taxonomy" id="2764325"/>
    <lineage>
        <taxon>Bacteria</taxon>
        <taxon>Bacillati</taxon>
        <taxon>Bacillota</taxon>
        <taxon>Erysipelotrichia</taxon>
        <taxon>Erysipelotrichales</taxon>
        <taxon>Erysipelotrichaceae</taxon>
        <taxon>Amedibacillus</taxon>
    </lineage>
</organism>
<name>A0A7G9GP99_9FIRM</name>
<dbReference type="PANTHER" id="PTHR22939">
    <property type="entry name" value="SERINE PROTEASE FAMILY S1C HTRA-RELATED"/>
    <property type="match status" value="1"/>
</dbReference>
<dbReference type="KEGG" id="ehn:H9Q80_01350"/>
<dbReference type="Gene3D" id="2.30.42.10">
    <property type="match status" value="1"/>
</dbReference>
<comment type="similarity">
    <text evidence="1">Belongs to the peptidase S1C family.</text>
</comment>
<keyword evidence="6" id="KW-1185">Reference proteome</keyword>
<dbReference type="InterPro" id="IPR001940">
    <property type="entry name" value="Peptidase_S1C"/>
</dbReference>
<dbReference type="Proteomes" id="UP000515856">
    <property type="component" value="Chromosome"/>
</dbReference>
<dbReference type="SUPFAM" id="SSF50494">
    <property type="entry name" value="Trypsin-like serine proteases"/>
    <property type="match status" value="1"/>
</dbReference>
<dbReference type="GO" id="GO:0004252">
    <property type="term" value="F:serine-type endopeptidase activity"/>
    <property type="evidence" value="ECO:0007669"/>
    <property type="project" value="InterPro"/>
</dbReference>
<gene>
    <name evidence="5" type="ORF">H9Q80_01350</name>
</gene>
<evidence type="ECO:0000259" key="4">
    <source>
        <dbReference type="PROSITE" id="PS50106"/>
    </source>
</evidence>
<dbReference type="Pfam" id="PF13365">
    <property type="entry name" value="Trypsin_2"/>
    <property type="match status" value="1"/>
</dbReference>
<evidence type="ECO:0000256" key="3">
    <source>
        <dbReference type="ARBA" id="ARBA00022801"/>
    </source>
</evidence>
<evidence type="ECO:0000256" key="1">
    <source>
        <dbReference type="ARBA" id="ARBA00010541"/>
    </source>
</evidence>
<sequence>MKKTLTFLVVMLLGWNIVISIQLYRVSTDKSSNQIQTTTTQGNVQQARVEINNDVTELVQKCENKVVTVTATLRNRSIGSGSGAIYRVDGKDVYIITNNHVVSDGDGAIVTFANGKEIKAEIKGLDEVMDLALLKVTVDFDAEAFTMADSSLVKKGEYVIAMGSPLGIEYQGSVSGGLISGVDRHMEVDTDNNGVADFDVSVLQTDAAINPGNSGGPLINMAGELIGINSMKISAEEVEGFGFALPINEVLPVITQLEKEGKVIRPILGISVQEIAQLTSFERSYFDIDKDIDSGLYIMKVTSGSPASKSGIKSGDVLVKFDGKACTDFKTFRTLLYSKNVGDEATLTINRSGKEKEIKVTLE</sequence>
<keyword evidence="3" id="KW-0378">Hydrolase</keyword>
<dbReference type="EMBL" id="CP060636">
    <property type="protein sequence ID" value="QNM12631.1"/>
    <property type="molecule type" value="Genomic_DNA"/>
</dbReference>
<dbReference type="RefSeq" id="WP_117536281.1">
    <property type="nucleotide sequence ID" value="NZ_CP060636.1"/>
</dbReference>
<evidence type="ECO:0000313" key="6">
    <source>
        <dbReference type="Proteomes" id="UP000515856"/>
    </source>
</evidence>
<dbReference type="GO" id="GO:0006508">
    <property type="term" value="P:proteolysis"/>
    <property type="evidence" value="ECO:0007669"/>
    <property type="project" value="UniProtKB-KW"/>
</dbReference>
<dbReference type="PRINTS" id="PR00834">
    <property type="entry name" value="PROTEASES2C"/>
</dbReference>
<dbReference type="InterPro" id="IPR009003">
    <property type="entry name" value="Peptidase_S1_PA"/>
</dbReference>
<dbReference type="Pfam" id="PF13180">
    <property type="entry name" value="PDZ_2"/>
    <property type="match status" value="1"/>
</dbReference>
<protein>
    <submittedName>
        <fullName evidence="5">Trypsin-like peptidase domain-containing protein</fullName>
    </submittedName>
</protein>
<evidence type="ECO:0000313" key="5">
    <source>
        <dbReference type="EMBL" id="QNM12631.1"/>
    </source>
</evidence>
<accession>A0A7G9GP99</accession>
<feature type="domain" description="PDZ" evidence="4">
    <location>
        <begin position="254"/>
        <end position="353"/>
    </location>
</feature>
<dbReference type="InterPro" id="IPR001478">
    <property type="entry name" value="PDZ"/>
</dbReference>
<dbReference type="Gene3D" id="2.40.10.120">
    <property type="match status" value="1"/>
</dbReference>
<dbReference type="SMART" id="SM00228">
    <property type="entry name" value="PDZ"/>
    <property type="match status" value="1"/>
</dbReference>
<proteinExistence type="inferred from homology"/>
<evidence type="ECO:0000256" key="2">
    <source>
        <dbReference type="ARBA" id="ARBA00022670"/>
    </source>
</evidence>
<reference evidence="5 6" key="1">
    <citation type="submission" date="2020-08" db="EMBL/GenBank/DDBJ databases">
        <authorList>
            <person name="Liu C."/>
            <person name="Sun Q."/>
        </authorList>
    </citation>
    <scope>NUCLEOTIDE SEQUENCE [LARGE SCALE GENOMIC DNA]</scope>
    <source>
        <strain evidence="5 6">NSJ-61</strain>
    </source>
</reference>
<dbReference type="AlphaFoldDB" id="A0A7G9GP99"/>
<keyword evidence="2" id="KW-0645">Protease</keyword>
<dbReference type="PANTHER" id="PTHR22939:SF129">
    <property type="entry name" value="SERINE PROTEASE HTRA2, MITOCHONDRIAL"/>
    <property type="match status" value="1"/>
</dbReference>
<dbReference type="PROSITE" id="PS50106">
    <property type="entry name" value="PDZ"/>
    <property type="match status" value="1"/>
</dbReference>
<dbReference type="CDD" id="cd06781">
    <property type="entry name" value="cpPDZ_BsHtra-like"/>
    <property type="match status" value="1"/>
</dbReference>
<dbReference type="InterPro" id="IPR036034">
    <property type="entry name" value="PDZ_sf"/>
</dbReference>